<sequence length="120" mass="12844">MLSNGSTGGYPLPDPSPLSTTTWPGSTCSCLYGAGGTGGRPPPAPRPGCHRTPLLTPRAPRSGTCSRGRRRDGCTENVCWISCCEEVHPKLPLMETIHLRIIVCTFFANRAIWEGNECGS</sequence>
<proteinExistence type="predicted"/>
<name>A0ACC0B2V1_CATRO</name>
<comment type="caution">
    <text evidence="1">The sequence shown here is derived from an EMBL/GenBank/DDBJ whole genome shotgun (WGS) entry which is preliminary data.</text>
</comment>
<protein>
    <submittedName>
        <fullName evidence="1">Uncharacterized protein</fullName>
    </submittedName>
</protein>
<evidence type="ECO:0000313" key="2">
    <source>
        <dbReference type="Proteomes" id="UP001060085"/>
    </source>
</evidence>
<organism evidence="1 2">
    <name type="scientific">Catharanthus roseus</name>
    <name type="common">Madagascar periwinkle</name>
    <name type="synonym">Vinca rosea</name>
    <dbReference type="NCBI Taxonomy" id="4058"/>
    <lineage>
        <taxon>Eukaryota</taxon>
        <taxon>Viridiplantae</taxon>
        <taxon>Streptophyta</taxon>
        <taxon>Embryophyta</taxon>
        <taxon>Tracheophyta</taxon>
        <taxon>Spermatophyta</taxon>
        <taxon>Magnoliopsida</taxon>
        <taxon>eudicotyledons</taxon>
        <taxon>Gunneridae</taxon>
        <taxon>Pentapetalae</taxon>
        <taxon>asterids</taxon>
        <taxon>lamiids</taxon>
        <taxon>Gentianales</taxon>
        <taxon>Apocynaceae</taxon>
        <taxon>Rauvolfioideae</taxon>
        <taxon>Vinceae</taxon>
        <taxon>Catharanthinae</taxon>
        <taxon>Catharanthus</taxon>
    </lineage>
</organism>
<accession>A0ACC0B2V1</accession>
<reference evidence="2" key="1">
    <citation type="journal article" date="2023" name="Nat. Plants">
        <title>Single-cell RNA sequencing provides a high-resolution roadmap for understanding the multicellular compartmentation of specialized metabolism.</title>
        <authorList>
            <person name="Sun S."/>
            <person name="Shen X."/>
            <person name="Li Y."/>
            <person name="Li Y."/>
            <person name="Wang S."/>
            <person name="Li R."/>
            <person name="Zhang H."/>
            <person name="Shen G."/>
            <person name="Guo B."/>
            <person name="Wei J."/>
            <person name="Xu J."/>
            <person name="St-Pierre B."/>
            <person name="Chen S."/>
            <person name="Sun C."/>
        </authorList>
    </citation>
    <scope>NUCLEOTIDE SEQUENCE [LARGE SCALE GENOMIC DNA]</scope>
</reference>
<keyword evidence="2" id="KW-1185">Reference proteome</keyword>
<gene>
    <name evidence="1" type="ORF">M9H77_16760</name>
</gene>
<dbReference type="Proteomes" id="UP001060085">
    <property type="component" value="Linkage Group LG04"/>
</dbReference>
<evidence type="ECO:0000313" key="1">
    <source>
        <dbReference type="EMBL" id="KAI5666907.1"/>
    </source>
</evidence>
<dbReference type="EMBL" id="CM044704">
    <property type="protein sequence ID" value="KAI5666907.1"/>
    <property type="molecule type" value="Genomic_DNA"/>
</dbReference>